<sequence length="200" mass="21932">MTTTFTDATWTSVIEFGESGCTLNSGAVVTGQIIVSGSLDFDAASYEVDYTFNNFYHNNRHVEGNRHVTFTWESTTAQPEAHTVANIDIDFTVTYPNGNEYHRTGHRIRELIDGYDTPFNWTDNVYQVTGNWTTTGPNGSWTTTIGTPLVWYATCPYIGAGTLTLSTGNNTATLDYGDGTCDYFAQLTVNGGTPTTVLLN</sequence>
<reference evidence="1 2" key="1">
    <citation type="submission" date="2020-07" db="EMBL/GenBank/DDBJ databases">
        <authorList>
            <person name="Sun Q."/>
        </authorList>
    </citation>
    <scope>NUCLEOTIDE SEQUENCE [LARGE SCALE GENOMIC DNA]</scope>
    <source>
        <strain evidence="1 2">MAH-1</strain>
    </source>
</reference>
<accession>A0A7Y8Y3B8</accession>
<evidence type="ECO:0000313" key="1">
    <source>
        <dbReference type="EMBL" id="NYA71727.1"/>
    </source>
</evidence>
<evidence type="ECO:0000313" key="2">
    <source>
        <dbReference type="Proteomes" id="UP000535020"/>
    </source>
</evidence>
<keyword evidence="2" id="KW-1185">Reference proteome</keyword>
<protein>
    <submittedName>
        <fullName evidence="1">Uncharacterized protein</fullName>
    </submittedName>
</protein>
<name>A0A7Y8Y3B8_9FLAO</name>
<dbReference type="RefSeq" id="WP_176006539.1">
    <property type="nucleotide sequence ID" value="NZ_JABWMI010000014.1"/>
</dbReference>
<dbReference type="Proteomes" id="UP000535020">
    <property type="component" value="Unassembled WGS sequence"/>
</dbReference>
<comment type="caution">
    <text evidence="1">The sequence shown here is derived from an EMBL/GenBank/DDBJ whole genome shotgun (WGS) entry which is preliminary data.</text>
</comment>
<organism evidence="1 2">
    <name type="scientific">Flavobacterium agri</name>
    <dbReference type="NCBI Taxonomy" id="2743471"/>
    <lineage>
        <taxon>Bacteria</taxon>
        <taxon>Pseudomonadati</taxon>
        <taxon>Bacteroidota</taxon>
        <taxon>Flavobacteriia</taxon>
        <taxon>Flavobacteriales</taxon>
        <taxon>Flavobacteriaceae</taxon>
        <taxon>Flavobacterium</taxon>
    </lineage>
</organism>
<dbReference type="AlphaFoldDB" id="A0A7Y8Y3B8"/>
<proteinExistence type="predicted"/>
<gene>
    <name evidence="1" type="ORF">HZF10_12405</name>
</gene>
<dbReference type="EMBL" id="JACBJI010000005">
    <property type="protein sequence ID" value="NYA71727.1"/>
    <property type="molecule type" value="Genomic_DNA"/>
</dbReference>